<feature type="region of interest" description="Disordered" evidence="1">
    <location>
        <begin position="39"/>
        <end position="61"/>
    </location>
</feature>
<sequence length="98" mass="11096">MFQNDVHCLATFLAIFIIFIVTTEQIIGDIDASYLDRHRDDADPSSHGSTLPLRSSRPDFAPERNAYFSQCSRLIASVTSFEDYIRRTSPIDVQLLSV</sequence>
<name>A0AAN8ZYY2_HALRR</name>
<dbReference type="EMBL" id="JAXCGZ010017060">
    <property type="protein sequence ID" value="KAK7068993.1"/>
    <property type="molecule type" value="Genomic_DNA"/>
</dbReference>
<evidence type="ECO:0000313" key="2">
    <source>
        <dbReference type="EMBL" id="KAK7068993.1"/>
    </source>
</evidence>
<proteinExistence type="predicted"/>
<gene>
    <name evidence="2" type="ORF">SK128_004020</name>
</gene>
<organism evidence="2 3">
    <name type="scientific">Halocaridina rubra</name>
    <name type="common">Hawaiian red shrimp</name>
    <dbReference type="NCBI Taxonomy" id="373956"/>
    <lineage>
        <taxon>Eukaryota</taxon>
        <taxon>Metazoa</taxon>
        <taxon>Ecdysozoa</taxon>
        <taxon>Arthropoda</taxon>
        <taxon>Crustacea</taxon>
        <taxon>Multicrustacea</taxon>
        <taxon>Malacostraca</taxon>
        <taxon>Eumalacostraca</taxon>
        <taxon>Eucarida</taxon>
        <taxon>Decapoda</taxon>
        <taxon>Pleocyemata</taxon>
        <taxon>Caridea</taxon>
        <taxon>Atyoidea</taxon>
        <taxon>Atyidae</taxon>
        <taxon>Halocaridina</taxon>
    </lineage>
</organism>
<protein>
    <submittedName>
        <fullName evidence="2">Uncharacterized protein</fullName>
    </submittedName>
</protein>
<evidence type="ECO:0000256" key="1">
    <source>
        <dbReference type="SAM" id="MobiDB-lite"/>
    </source>
</evidence>
<reference evidence="2 3" key="1">
    <citation type="submission" date="2023-11" db="EMBL/GenBank/DDBJ databases">
        <title>Halocaridina rubra genome assembly.</title>
        <authorList>
            <person name="Smith C."/>
        </authorList>
    </citation>
    <scope>NUCLEOTIDE SEQUENCE [LARGE SCALE GENOMIC DNA]</scope>
    <source>
        <strain evidence="2">EP-1</strain>
        <tissue evidence="2">Whole</tissue>
    </source>
</reference>
<dbReference type="AlphaFoldDB" id="A0AAN8ZYY2"/>
<keyword evidence="3" id="KW-1185">Reference proteome</keyword>
<evidence type="ECO:0000313" key="3">
    <source>
        <dbReference type="Proteomes" id="UP001381693"/>
    </source>
</evidence>
<accession>A0AAN8ZYY2</accession>
<dbReference type="Proteomes" id="UP001381693">
    <property type="component" value="Unassembled WGS sequence"/>
</dbReference>
<comment type="caution">
    <text evidence="2">The sequence shown here is derived from an EMBL/GenBank/DDBJ whole genome shotgun (WGS) entry which is preliminary data.</text>
</comment>